<evidence type="ECO:0000259" key="5">
    <source>
        <dbReference type="Pfam" id="PF04577"/>
    </source>
</evidence>
<gene>
    <name evidence="6" type="ORF">CFOL_v3_34767</name>
</gene>
<organism evidence="6 7">
    <name type="scientific">Cephalotus follicularis</name>
    <name type="common">Albany pitcher plant</name>
    <dbReference type="NCBI Taxonomy" id="3775"/>
    <lineage>
        <taxon>Eukaryota</taxon>
        <taxon>Viridiplantae</taxon>
        <taxon>Streptophyta</taxon>
        <taxon>Embryophyta</taxon>
        <taxon>Tracheophyta</taxon>
        <taxon>Spermatophyta</taxon>
        <taxon>Magnoliopsida</taxon>
        <taxon>eudicotyledons</taxon>
        <taxon>Gunneridae</taxon>
        <taxon>Pentapetalae</taxon>
        <taxon>rosids</taxon>
        <taxon>fabids</taxon>
        <taxon>Oxalidales</taxon>
        <taxon>Cephalotaceae</taxon>
        <taxon>Cephalotus</taxon>
    </lineage>
</organism>
<keyword evidence="3" id="KW-0808">Transferase</keyword>
<comment type="subcellular location">
    <subcellularLocation>
        <location evidence="1">Golgi apparatus membrane</location>
        <topology evidence="1">Single-pass type II membrane protein</topology>
    </subcellularLocation>
</comment>
<keyword evidence="2" id="KW-0328">Glycosyltransferase</keyword>
<dbReference type="AlphaFoldDB" id="A0A1Q3DFZ8"/>
<dbReference type="EMBL" id="BDDD01007343">
    <property type="protein sequence ID" value="GAV91371.1"/>
    <property type="molecule type" value="Genomic_DNA"/>
</dbReference>
<comment type="caution">
    <text evidence="6">The sequence shown here is derived from an EMBL/GenBank/DDBJ whole genome shotgun (WGS) entry which is preliminary data.</text>
</comment>
<keyword evidence="7" id="KW-1185">Reference proteome</keyword>
<evidence type="ECO:0000256" key="4">
    <source>
        <dbReference type="ARBA" id="ARBA00023180"/>
    </source>
</evidence>
<dbReference type="FunCoup" id="A0A1Q3DFZ8">
    <property type="interactions" value="367"/>
</dbReference>
<evidence type="ECO:0000256" key="3">
    <source>
        <dbReference type="ARBA" id="ARBA00022679"/>
    </source>
</evidence>
<dbReference type="InterPro" id="IPR007657">
    <property type="entry name" value="Glycosyltransferase_61"/>
</dbReference>
<evidence type="ECO:0000256" key="1">
    <source>
        <dbReference type="ARBA" id="ARBA00004323"/>
    </source>
</evidence>
<dbReference type="InParanoid" id="A0A1Q3DFZ8"/>
<dbReference type="GO" id="GO:0016763">
    <property type="term" value="F:pentosyltransferase activity"/>
    <property type="evidence" value="ECO:0007669"/>
    <property type="project" value="UniProtKB-ARBA"/>
</dbReference>
<reference evidence="7" key="1">
    <citation type="submission" date="2016-04" db="EMBL/GenBank/DDBJ databases">
        <title>Cephalotus genome sequencing.</title>
        <authorList>
            <person name="Fukushima K."/>
            <person name="Hasebe M."/>
            <person name="Fang X."/>
        </authorList>
    </citation>
    <scope>NUCLEOTIDE SEQUENCE [LARGE SCALE GENOMIC DNA]</scope>
    <source>
        <strain evidence="7">cv. St1</strain>
    </source>
</reference>
<dbReference type="InterPro" id="IPR049625">
    <property type="entry name" value="Glyco_transf_61_cat"/>
</dbReference>
<evidence type="ECO:0000313" key="6">
    <source>
        <dbReference type="EMBL" id="GAV91371.1"/>
    </source>
</evidence>
<name>A0A1Q3DFZ8_CEPFO</name>
<dbReference type="STRING" id="3775.A0A1Q3DFZ8"/>
<protein>
    <submittedName>
        <fullName evidence="6">DUF563 domain-containing protein</fullName>
    </submittedName>
</protein>
<feature type="domain" description="Glycosyltransferase 61 catalytic" evidence="5">
    <location>
        <begin position="344"/>
        <end position="448"/>
    </location>
</feature>
<evidence type="ECO:0000256" key="2">
    <source>
        <dbReference type="ARBA" id="ARBA00022676"/>
    </source>
</evidence>
<evidence type="ECO:0000313" key="7">
    <source>
        <dbReference type="Proteomes" id="UP000187406"/>
    </source>
</evidence>
<dbReference type="Pfam" id="PF04577">
    <property type="entry name" value="Glyco_transf_61"/>
    <property type="match status" value="1"/>
</dbReference>
<dbReference type="Proteomes" id="UP000187406">
    <property type="component" value="Unassembled WGS sequence"/>
</dbReference>
<proteinExistence type="predicted"/>
<dbReference type="OrthoDB" id="529273at2759"/>
<dbReference type="GO" id="GO:0000139">
    <property type="term" value="C:Golgi membrane"/>
    <property type="evidence" value="ECO:0007669"/>
    <property type="project" value="UniProtKB-SubCell"/>
</dbReference>
<dbReference type="PANTHER" id="PTHR20961">
    <property type="entry name" value="GLYCOSYLTRANSFERASE"/>
    <property type="match status" value="1"/>
</dbReference>
<accession>A0A1Q3DFZ8</accession>
<dbReference type="PANTHER" id="PTHR20961:SF5">
    <property type="entry name" value="GLYCOSYLTRANSFERASE-RELATED"/>
    <property type="match status" value="1"/>
</dbReference>
<sequence length="542" mass="60720">MGEKVAYDTILARSFNKQEQKKLGYGAVIACFLLALSFCTVFKPYFGPLPAVLDLQISSGGTPEMLVVNETTSSSTDHTESLFNEASRNQKVMADNDASSNYNNKMLMVNERSCSNKIVGANNTSSILKIVAVNVTSSSHQMLTANDRSSSHGIVMGVEPKKMEAVCNVKETSSGFCEMLGDVRVDGKSSTVFIASSQAGNDSWSIKPYAREGDMAALSLVREWSVKSLTSHKQIPSCTHNRSLPAIIFSSGGYAGNNFHDFTDIIVPLYLTARQFNGEVQFLITNTKRFWIYKFHEIIRVLSRYDIIDIDEEEGIHCFTQVIVGLKRYHGRKELTIDPSKSSYSMNDFRQFLRESYSLKKGTAIKLGDGEKKRPRLLILSRKRTRAFTNAGGIAKMATRLGFQVVVAEADMNVSRFAQIVNSCDVLLGVHGAGLTNIVFLPDKAVLIQVVPFGGFEWLAKSYFEEPSKSMNLRYLDYKITLEESTLILQYARDHEVLRNPTTIRMQGWEAFKLVYLNKQDVNLDVSRFRSTLRKALELLHQ</sequence>
<keyword evidence="4" id="KW-0325">Glycoprotein</keyword>